<protein>
    <submittedName>
        <fullName evidence="2">Uncharacterized protein</fullName>
    </submittedName>
</protein>
<gene>
    <name evidence="2" type="ORF">ACFSPV_24770</name>
</gene>
<dbReference type="EMBL" id="JBHUIG010000031">
    <property type="protein sequence ID" value="MFD2321899.1"/>
    <property type="molecule type" value="Genomic_DNA"/>
</dbReference>
<comment type="caution">
    <text evidence="2">The sequence shown here is derived from an EMBL/GenBank/DDBJ whole genome shotgun (WGS) entry which is preliminary data.</text>
</comment>
<evidence type="ECO:0000256" key="1">
    <source>
        <dbReference type="SAM" id="MobiDB-lite"/>
    </source>
</evidence>
<dbReference type="Proteomes" id="UP001597287">
    <property type="component" value="Unassembled WGS sequence"/>
</dbReference>
<reference evidence="3" key="1">
    <citation type="journal article" date="2019" name="Int. J. Syst. Evol. Microbiol.">
        <title>The Global Catalogue of Microorganisms (GCM) 10K type strain sequencing project: providing services to taxonomists for standard genome sequencing and annotation.</title>
        <authorList>
            <consortium name="The Broad Institute Genomics Platform"/>
            <consortium name="The Broad Institute Genome Sequencing Center for Infectious Disease"/>
            <person name="Wu L."/>
            <person name="Ma J."/>
        </authorList>
    </citation>
    <scope>NUCLEOTIDE SEQUENCE [LARGE SCALE GENOMIC DNA]</scope>
    <source>
        <strain evidence="3">CCUG 62793</strain>
    </source>
</reference>
<organism evidence="2 3">
    <name type="scientific">Delftia deserti</name>
    <dbReference type="NCBI Taxonomy" id="1651218"/>
    <lineage>
        <taxon>Bacteria</taxon>
        <taxon>Pseudomonadati</taxon>
        <taxon>Pseudomonadota</taxon>
        <taxon>Betaproteobacteria</taxon>
        <taxon>Burkholderiales</taxon>
        <taxon>Comamonadaceae</taxon>
        <taxon>Delftia</taxon>
    </lineage>
</organism>
<sequence>MKKTSDKNNEINNANESVEGGANSRSSDFKWGRILLRVTVRINRMVDWFRTKDHEQSETPSSDLWSDFSWADWEWPL</sequence>
<evidence type="ECO:0000313" key="3">
    <source>
        <dbReference type="Proteomes" id="UP001597287"/>
    </source>
</evidence>
<evidence type="ECO:0000313" key="2">
    <source>
        <dbReference type="EMBL" id="MFD2321899.1"/>
    </source>
</evidence>
<dbReference type="RefSeq" id="WP_380109025.1">
    <property type="nucleotide sequence ID" value="NZ_JBHSIH010000001.1"/>
</dbReference>
<name>A0ABW5EYH3_9BURK</name>
<keyword evidence="3" id="KW-1185">Reference proteome</keyword>
<proteinExistence type="predicted"/>
<feature type="region of interest" description="Disordered" evidence="1">
    <location>
        <begin position="1"/>
        <end position="26"/>
    </location>
</feature>
<accession>A0ABW5EYH3</accession>